<protein>
    <recommendedName>
        <fullName evidence="6">O-antigen ligase-related domain-containing protein</fullName>
    </recommendedName>
</protein>
<proteinExistence type="predicted"/>
<dbReference type="EMBL" id="VSSQ01000556">
    <property type="protein sequence ID" value="MPL97447.1"/>
    <property type="molecule type" value="Genomic_DNA"/>
</dbReference>
<feature type="transmembrane region" description="Helical" evidence="5">
    <location>
        <begin position="283"/>
        <end position="299"/>
    </location>
</feature>
<evidence type="ECO:0000256" key="2">
    <source>
        <dbReference type="ARBA" id="ARBA00022692"/>
    </source>
</evidence>
<feature type="transmembrane region" description="Helical" evidence="5">
    <location>
        <begin position="212"/>
        <end position="230"/>
    </location>
</feature>
<gene>
    <name evidence="7" type="ORF">SDC9_43638</name>
</gene>
<feature type="transmembrane region" description="Helical" evidence="5">
    <location>
        <begin position="83"/>
        <end position="101"/>
    </location>
</feature>
<feature type="transmembrane region" description="Helical" evidence="5">
    <location>
        <begin position="432"/>
        <end position="450"/>
    </location>
</feature>
<feature type="transmembrane region" description="Helical" evidence="5">
    <location>
        <begin position="144"/>
        <end position="164"/>
    </location>
</feature>
<keyword evidence="3 5" id="KW-1133">Transmembrane helix</keyword>
<feature type="transmembrane region" description="Helical" evidence="5">
    <location>
        <begin position="32"/>
        <end position="53"/>
    </location>
</feature>
<feature type="transmembrane region" description="Helical" evidence="5">
    <location>
        <begin position="260"/>
        <end position="276"/>
    </location>
</feature>
<organism evidence="7">
    <name type="scientific">bioreactor metagenome</name>
    <dbReference type="NCBI Taxonomy" id="1076179"/>
    <lineage>
        <taxon>unclassified sequences</taxon>
        <taxon>metagenomes</taxon>
        <taxon>ecological metagenomes</taxon>
    </lineage>
</organism>
<feature type="domain" description="O-antigen ligase-related" evidence="6">
    <location>
        <begin position="245"/>
        <end position="404"/>
    </location>
</feature>
<feature type="transmembrane region" description="Helical" evidence="5">
    <location>
        <begin position="7"/>
        <end position="26"/>
    </location>
</feature>
<feature type="transmembrane region" description="Helical" evidence="5">
    <location>
        <begin position="399"/>
        <end position="420"/>
    </location>
</feature>
<keyword evidence="4 5" id="KW-0472">Membrane</keyword>
<dbReference type="PANTHER" id="PTHR37422:SF17">
    <property type="entry name" value="O-ANTIGEN LIGASE"/>
    <property type="match status" value="1"/>
</dbReference>
<evidence type="ECO:0000256" key="5">
    <source>
        <dbReference type="SAM" id="Phobius"/>
    </source>
</evidence>
<dbReference type="InterPro" id="IPR051533">
    <property type="entry name" value="WaaL-like"/>
</dbReference>
<feature type="transmembrane region" description="Helical" evidence="5">
    <location>
        <begin position="121"/>
        <end position="138"/>
    </location>
</feature>
<dbReference type="InterPro" id="IPR007016">
    <property type="entry name" value="O-antigen_ligase-rel_domated"/>
</dbReference>
<feature type="transmembrane region" description="Helical" evidence="5">
    <location>
        <begin position="176"/>
        <end position="200"/>
    </location>
</feature>
<sequence length="484" mass="55702">MRLDKKVLLINIIICIILEAALFLVLGGKAGLFTTAIGILAIPICIILVNLMLISLENSILIFTFLVPMIPITGYLMNRAKMLDYQWIVYSIFYIGTLLIMLKHKVFKNINRDKLVIKNKIIKSILIILLIINIIFAYNKQLSFMIITLSFLPFIIFFYIIGAINLRDRERFYEKILISFVLGCIISSAPDILQFILTWIQGNKNIRLFGPLGSNFILSYFLLAYVLVLNKWVKENGWKNIWTIIVLTMSFIISMQMSRGALLSFVAIFIAYIIFNIKNWKKYVAVFLVFGGILSYNVTSRSDVANDESIKELQEMIVADNIDRKNLEDVQIGGVLAKIIKSQSKTRQILWETGILVTNDYKYTGVGAGNFKYFFNEYSGTNKGYSDSHNILINMSSELGLPFMIVSLILLLIITIESLIKFFRERNKKIKLNYLSLLIIMGVILLYGNLTGMNFYNINQIYSFTPTFMILFVLFYRDNINEFM</sequence>
<evidence type="ECO:0000256" key="4">
    <source>
        <dbReference type="ARBA" id="ARBA00023136"/>
    </source>
</evidence>
<keyword evidence="2 5" id="KW-0812">Transmembrane</keyword>
<comment type="caution">
    <text evidence="7">The sequence shown here is derived from an EMBL/GenBank/DDBJ whole genome shotgun (WGS) entry which is preliminary data.</text>
</comment>
<dbReference type="PANTHER" id="PTHR37422">
    <property type="entry name" value="TEICHURONIC ACID BIOSYNTHESIS PROTEIN TUAE"/>
    <property type="match status" value="1"/>
</dbReference>
<reference evidence="7" key="1">
    <citation type="submission" date="2019-08" db="EMBL/GenBank/DDBJ databases">
        <authorList>
            <person name="Kucharzyk K."/>
            <person name="Murdoch R.W."/>
            <person name="Higgins S."/>
            <person name="Loffler F."/>
        </authorList>
    </citation>
    <scope>NUCLEOTIDE SEQUENCE</scope>
</reference>
<feature type="transmembrane region" description="Helical" evidence="5">
    <location>
        <begin position="237"/>
        <end position="254"/>
    </location>
</feature>
<evidence type="ECO:0000313" key="7">
    <source>
        <dbReference type="EMBL" id="MPL97447.1"/>
    </source>
</evidence>
<feature type="transmembrane region" description="Helical" evidence="5">
    <location>
        <begin position="60"/>
        <end position="77"/>
    </location>
</feature>
<accession>A0A644W1H3</accession>
<name>A0A644W1H3_9ZZZZ</name>
<comment type="subcellular location">
    <subcellularLocation>
        <location evidence="1">Membrane</location>
        <topology evidence="1">Multi-pass membrane protein</topology>
    </subcellularLocation>
</comment>
<feature type="transmembrane region" description="Helical" evidence="5">
    <location>
        <begin position="456"/>
        <end position="476"/>
    </location>
</feature>
<dbReference type="AlphaFoldDB" id="A0A644W1H3"/>
<evidence type="ECO:0000256" key="3">
    <source>
        <dbReference type="ARBA" id="ARBA00022989"/>
    </source>
</evidence>
<evidence type="ECO:0000256" key="1">
    <source>
        <dbReference type="ARBA" id="ARBA00004141"/>
    </source>
</evidence>
<dbReference type="Pfam" id="PF04932">
    <property type="entry name" value="Wzy_C"/>
    <property type="match status" value="1"/>
</dbReference>
<dbReference type="GO" id="GO:0016020">
    <property type="term" value="C:membrane"/>
    <property type="evidence" value="ECO:0007669"/>
    <property type="project" value="UniProtKB-SubCell"/>
</dbReference>
<evidence type="ECO:0000259" key="6">
    <source>
        <dbReference type="Pfam" id="PF04932"/>
    </source>
</evidence>